<dbReference type="Gene3D" id="3.40.50.11350">
    <property type="match status" value="1"/>
</dbReference>
<organism evidence="2">
    <name type="scientific">Pinguiococcus pyrenoidosus</name>
    <dbReference type="NCBI Taxonomy" id="172671"/>
    <lineage>
        <taxon>Eukaryota</taxon>
        <taxon>Sar</taxon>
        <taxon>Stramenopiles</taxon>
        <taxon>Ochrophyta</taxon>
        <taxon>Pinguiophyceae</taxon>
        <taxon>Pinguiochrysidales</taxon>
        <taxon>Pinguiochrysidaceae</taxon>
        <taxon>Pinguiococcus</taxon>
    </lineage>
</organism>
<dbReference type="CDD" id="cd11296">
    <property type="entry name" value="O-FucT_like"/>
    <property type="match status" value="1"/>
</dbReference>
<dbReference type="PANTHER" id="PTHR31469">
    <property type="entry name" value="OS07G0633600 PROTEIN"/>
    <property type="match status" value="1"/>
</dbReference>
<protein>
    <submittedName>
        <fullName evidence="2">Uncharacterized protein</fullName>
    </submittedName>
</protein>
<accession>A0A7R9YBS1</accession>
<dbReference type="PANTHER" id="PTHR31469:SF8">
    <property type="entry name" value="OS07G0641000 PROTEIN"/>
    <property type="match status" value="1"/>
</dbReference>
<proteinExistence type="predicted"/>
<name>A0A7R9YBS1_9STRA</name>
<gene>
    <name evidence="2" type="ORF">PPYR1160_LOCUS5998</name>
</gene>
<evidence type="ECO:0000313" key="2">
    <source>
        <dbReference type="EMBL" id="CAD8256506.1"/>
    </source>
</evidence>
<sequence length="388" mass="44420">MSRQVSPGLHPLAVTMDDFLETYVRLLGVDKPPKPFQDFIRDGRDQRPWLRELYEWIAQARGVHLWEGSGFGPVLLHESIAAHKRGAEGMTDEEKRRMNLFGRTPKAYDPYMNIPVIHFGGVQNRGRMLTQWYGFTFFGQERHYHRMQRVARDLMRYSDSIFCRAAAAVQALGGARSYASIHVRRGDFQYKTVKTSAEVVAAEIVDLIRPNETLYISTDVKDPEFFEGMRTMHGGSIQLRFLRDFPKAFLEGVSPDPRYLKFNFDPKDARGRGGGSDRINSPNPDPNLNGMVEQIILARARVMIGTYYSTFTGFATRMRGWFAARDGIGRQSTNSREGVRGGGTETYYVPRKQRYILEKEGLDPPQSQSWPREYRFGWEGVETTPPTP</sequence>
<reference evidence="2" key="1">
    <citation type="submission" date="2021-01" db="EMBL/GenBank/DDBJ databases">
        <authorList>
            <person name="Corre E."/>
            <person name="Pelletier E."/>
            <person name="Niang G."/>
            <person name="Scheremetjew M."/>
            <person name="Finn R."/>
            <person name="Kale V."/>
            <person name="Holt S."/>
            <person name="Cochrane G."/>
            <person name="Meng A."/>
            <person name="Brown T."/>
            <person name="Cohen L."/>
        </authorList>
    </citation>
    <scope>NUCLEOTIDE SEQUENCE</scope>
    <source>
        <strain evidence="2">CCMP2078</strain>
    </source>
</reference>
<evidence type="ECO:0000256" key="1">
    <source>
        <dbReference type="SAM" id="MobiDB-lite"/>
    </source>
</evidence>
<feature type="region of interest" description="Disordered" evidence="1">
    <location>
        <begin position="264"/>
        <end position="287"/>
    </location>
</feature>
<dbReference type="EMBL" id="HBEA01007805">
    <property type="protein sequence ID" value="CAD8256506.1"/>
    <property type="molecule type" value="Transcribed_RNA"/>
</dbReference>
<dbReference type="AlphaFoldDB" id="A0A7R9YBS1"/>
<feature type="region of interest" description="Disordered" evidence="1">
    <location>
        <begin position="359"/>
        <end position="388"/>
    </location>
</feature>